<dbReference type="InterPro" id="IPR004088">
    <property type="entry name" value="KH_dom_type_1"/>
</dbReference>
<dbReference type="FunFam" id="3.30.230.70:FF:000001">
    <property type="entry name" value="Polyribonucleotide nucleotidyltransferase"/>
    <property type="match status" value="1"/>
</dbReference>
<dbReference type="PIRSF" id="PIRSF005499">
    <property type="entry name" value="PNPase"/>
    <property type="match status" value="1"/>
</dbReference>
<keyword evidence="5 8" id="KW-0479">Metal-binding</keyword>
<dbReference type="InterPro" id="IPR003029">
    <property type="entry name" value="S1_domain"/>
</dbReference>
<dbReference type="InterPro" id="IPR036345">
    <property type="entry name" value="ExoRNase_PH_dom2_sf"/>
</dbReference>
<evidence type="ECO:0000313" key="10">
    <source>
        <dbReference type="EMBL" id="KIE63809.1"/>
    </source>
</evidence>
<keyword evidence="6 8" id="KW-0460">Magnesium</keyword>
<feature type="binding site" evidence="8">
    <location>
        <position position="497"/>
    </location>
    <ligand>
        <name>Mg(2+)</name>
        <dbReference type="ChEBI" id="CHEBI:18420"/>
    </ligand>
</feature>
<dbReference type="EC" id="2.7.7.8" evidence="8"/>
<dbReference type="SUPFAM" id="SSF54211">
    <property type="entry name" value="Ribosomal protein S5 domain 2-like"/>
    <property type="match status" value="2"/>
</dbReference>
<dbReference type="InterPro" id="IPR015848">
    <property type="entry name" value="PNPase_PH_RNA-bd_bac/org-type"/>
</dbReference>
<dbReference type="CDD" id="cd02393">
    <property type="entry name" value="KH-I_PNPase"/>
    <property type="match status" value="1"/>
</dbReference>
<dbReference type="PATRIC" id="fig|1401651.3.peg.556"/>
<dbReference type="PANTHER" id="PTHR11252">
    <property type="entry name" value="POLYRIBONUCLEOTIDE NUCLEOTIDYLTRANSFERASE"/>
    <property type="match status" value="1"/>
</dbReference>
<dbReference type="PANTHER" id="PTHR11252:SF0">
    <property type="entry name" value="POLYRIBONUCLEOTIDE NUCLEOTIDYLTRANSFERASE 1, MITOCHONDRIAL"/>
    <property type="match status" value="1"/>
</dbReference>
<dbReference type="FunFam" id="3.30.230.70:FF:000002">
    <property type="entry name" value="Polyribonucleotide nucleotidyltransferase"/>
    <property type="match status" value="1"/>
</dbReference>
<comment type="caution">
    <text evidence="10">The sequence shown here is derived from an EMBL/GenBank/DDBJ whole genome shotgun (WGS) entry which is preliminary data.</text>
</comment>
<dbReference type="EMBL" id="AWXV01000004">
    <property type="protein sequence ID" value="KIE63809.1"/>
    <property type="molecule type" value="Genomic_DNA"/>
</dbReference>
<dbReference type="GO" id="GO:0000175">
    <property type="term" value="F:3'-5'-RNA exonuclease activity"/>
    <property type="evidence" value="ECO:0007669"/>
    <property type="project" value="TreeGrafter"/>
</dbReference>
<dbReference type="InterPro" id="IPR001247">
    <property type="entry name" value="ExoRNase_PH_dom1"/>
</dbReference>
<keyword evidence="2 8" id="KW-0963">Cytoplasm</keyword>
<evidence type="ECO:0000256" key="8">
    <source>
        <dbReference type="HAMAP-Rule" id="MF_01595"/>
    </source>
</evidence>
<comment type="subunit">
    <text evidence="8">Component of the RNA degradosome, which is a multiprotein complex involved in RNA processing and mRNA degradation.</text>
</comment>
<dbReference type="Gene3D" id="3.30.1370.10">
    <property type="entry name" value="K Homology domain, type 1"/>
    <property type="match status" value="1"/>
</dbReference>
<dbReference type="GO" id="GO:0000287">
    <property type="term" value="F:magnesium ion binding"/>
    <property type="evidence" value="ECO:0007669"/>
    <property type="project" value="UniProtKB-UniRule"/>
</dbReference>
<dbReference type="GO" id="GO:0005829">
    <property type="term" value="C:cytosol"/>
    <property type="evidence" value="ECO:0007669"/>
    <property type="project" value="UniProtKB-ARBA"/>
</dbReference>
<dbReference type="Pfam" id="PF03725">
    <property type="entry name" value="RNase_PH_C"/>
    <property type="match status" value="1"/>
</dbReference>
<dbReference type="Pfam" id="PF01138">
    <property type="entry name" value="RNase_PH"/>
    <property type="match status" value="2"/>
</dbReference>
<keyword evidence="7 8" id="KW-0694">RNA-binding</keyword>
<organism evidence="10 11">
    <name type="scientific">Candidatus Riesia pediculischaeffi PTSU</name>
    <dbReference type="NCBI Taxonomy" id="1401651"/>
    <lineage>
        <taxon>Bacteria</taxon>
        <taxon>Pseudomonadati</taxon>
        <taxon>Pseudomonadota</taxon>
        <taxon>Gammaproteobacteria</taxon>
        <taxon>Enterobacterales</taxon>
        <taxon>Enterobacteriaceae</taxon>
        <taxon>Candidatus Riesia</taxon>
    </lineage>
</organism>
<evidence type="ECO:0000256" key="6">
    <source>
        <dbReference type="ARBA" id="ARBA00022842"/>
    </source>
</evidence>
<dbReference type="Gene3D" id="2.40.50.140">
    <property type="entry name" value="Nucleic acid-binding proteins"/>
    <property type="match status" value="1"/>
</dbReference>
<accession>A0A0C1V5X8</accession>
<protein>
    <recommendedName>
        <fullName evidence="8">Polyribonucleotide nucleotidyltransferase</fullName>
        <ecNumber evidence="8">2.7.7.8</ecNumber>
    </recommendedName>
    <alternativeName>
        <fullName evidence="8">Polynucleotide phosphorylase</fullName>
        <shortName evidence="8">PNPase</shortName>
    </alternativeName>
</protein>
<dbReference type="GO" id="GO:0006402">
    <property type="term" value="P:mRNA catabolic process"/>
    <property type="evidence" value="ECO:0007669"/>
    <property type="project" value="UniProtKB-UniRule"/>
</dbReference>
<comment type="similarity">
    <text evidence="1 8">Belongs to the polyribonucleotide nucleotidyltransferase family.</text>
</comment>
<reference evidence="10 11" key="1">
    <citation type="journal article" date="2014" name="G3 (Bethesda)">
        <title>Genome sequence of Candidatus Riesia pediculischaeffi, endosymbiont of chimpanzee lice, and genomic comparison of recently acquired endosymbionts from human and chimpanzee lice.</title>
        <authorList>
            <person name="Boyd B.M."/>
            <person name="Allen J.M."/>
            <person name="de Crecy-Lagard V."/>
            <person name="Reed D.L."/>
        </authorList>
    </citation>
    <scope>NUCLEOTIDE SEQUENCE [LARGE SCALE GENOMIC DNA]</scope>
    <source>
        <strain evidence="10 11">PTSU</strain>
    </source>
</reference>
<dbReference type="InterPro" id="IPR012340">
    <property type="entry name" value="NA-bd_OB-fold"/>
</dbReference>
<dbReference type="NCBIfam" id="TIGR03591">
    <property type="entry name" value="polynuc_phos"/>
    <property type="match status" value="1"/>
</dbReference>
<evidence type="ECO:0000256" key="3">
    <source>
        <dbReference type="ARBA" id="ARBA00022679"/>
    </source>
</evidence>
<evidence type="ECO:0000256" key="2">
    <source>
        <dbReference type="ARBA" id="ARBA00022490"/>
    </source>
</evidence>
<dbReference type="GO" id="GO:0004654">
    <property type="term" value="F:polyribonucleotide nucleotidyltransferase activity"/>
    <property type="evidence" value="ECO:0007669"/>
    <property type="project" value="UniProtKB-UniRule"/>
</dbReference>
<keyword evidence="3 8" id="KW-0808">Transferase</keyword>
<dbReference type="SUPFAM" id="SSF50249">
    <property type="entry name" value="Nucleic acid-binding proteins"/>
    <property type="match status" value="1"/>
</dbReference>
<dbReference type="PROSITE" id="PS50126">
    <property type="entry name" value="S1"/>
    <property type="match status" value="1"/>
</dbReference>
<feature type="domain" description="S1 motif" evidence="9">
    <location>
        <begin position="627"/>
        <end position="699"/>
    </location>
</feature>
<dbReference type="SUPFAM" id="SSF54791">
    <property type="entry name" value="Eukaryotic type KH-domain (KH-domain type I)"/>
    <property type="match status" value="1"/>
</dbReference>
<sequence>MIKNFLNPTVQTFQLGRNICTIETGMLARRSTASVMIHMEGTSVLVSVVEQREDKKQQEYDFFPLVVNYQERYYSIGKIPGSFFRREGRSGENEILTSRLIDRSLRPVFPKGFNSEIQIIATVVSVDPRINPDILSIVGASAALSISHIPFREPVGAVRVGYISKKYVLNPSYEEIKRSELDLIISSTEDQTLMIESRSSLLKEDVILQAIEFAREGQKVIIDNIKMFSDKVGLEKISLKEKEMNVDIEKYISDNIEDDLKLAYLIPDKKSRLFKVREIKEKTFLESSTTEGFDPDQVSHVFSSLERKIVRNRILDENLRIDGRRRDEIRPVDCRVGVLPRTHGSSLFTRGETQALVVVTLGNDRDAQIKDEIIGERIDHFIFHYNFLPYSVGEIGLVGVPKRREIGHGNLAKKGMMAVMPSFSNFSYTVRVVSEIIESNGSSSMASVCGSSLAMMDAGIPIKSAVAGIAMGLIKEKERFIVLSDILGDEDHLGDMDFKVIGNEEGISAMQMDIKIDGVDDSILRTALIQSKEARLKVLQEMRKAISRPRESVSKFAPRVQKIYVDPKKIKDIIGKGGSTIRSLTEETNSVIDVEDTGEVRISSVDESNLRKAISKIKEIISEIELGKIYKAKIIKIAEFGLFVSILSNKKEGLVVLRNHGRNIYLRGKHEFRSFKVGQILSVKVSDIDRHGRVRFVLS</sequence>
<comment type="catalytic activity">
    <reaction evidence="8">
        <text>RNA(n+1) + phosphate = RNA(n) + a ribonucleoside 5'-diphosphate</text>
        <dbReference type="Rhea" id="RHEA:22096"/>
        <dbReference type="Rhea" id="RHEA-COMP:14527"/>
        <dbReference type="Rhea" id="RHEA-COMP:17342"/>
        <dbReference type="ChEBI" id="CHEBI:43474"/>
        <dbReference type="ChEBI" id="CHEBI:57930"/>
        <dbReference type="ChEBI" id="CHEBI:140395"/>
        <dbReference type="EC" id="2.7.7.8"/>
    </reaction>
</comment>
<dbReference type="GO" id="GO:0006396">
    <property type="term" value="P:RNA processing"/>
    <property type="evidence" value="ECO:0007669"/>
    <property type="project" value="InterPro"/>
</dbReference>
<dbReference type="SMART" id="SM00316">
    <property type="entry name" value="S1"/>
    <property type="match status" value="1"/>
</dbReference>
<comment type="subcellular location">
    <subcellularLocation>
        <location evidence="8">Cytoplasm</location>
    </subcellularLocation>
</comment>
<feature type="binding site" evidence="8">
    <location>
        <position position="491"/>
    </location>
    <ligand>
        <name>Mg(2+)</name>
        <dbReference type="ChEBI" id="CHEBI:18420"/>
    </ligand>
</feature>
<proteinExistence type="inferred from homology"/>
<dbReference type="GO" id="GO:0003723">
    <property type="term" value="F:RNA binding"/>
    <property type="evidence" value="ECO:0007669"/>
    <property type="project" value="UniProtKB-UniRule"/>
</dbReference>
<dbReference type="CDD" id="cd11364">
    <property type="entry name" value="RNase_PH_PNPase_2"/>
    <property type="match status" value="1"/>
</dbReference>
<dbReference type="InterPro" id="IPR012162">
    <property type="entry name" value="PNPase"/>
</dbReference>
<dbReference type="FunFam" id="3.30.1370.10:FF:000001">
    <property type="entry name" value="Polyribonucleotide nucleotidyltransferase"/>
    <property type="match status" value="1"/>
</dbReference>
<comment type="cofactor">
    <cofactor evidence="8">
        <name>Mg(2+)</name>
        <dbReference type="ChEBI" id="CHEBI:18420"/>
    </cofactor>
</comment>
<evidence type="ECO:0000256" key="7">
    <source>
        <dbReference type="ARBA" id="ARBA00022884"/>
    </source>
</evidence>
<dbReference type="InterPro" id="IPR004087">
    <property type="entry name" value="KH_dom"/>
</dbReference>
<comment type="function">
    <text evidence="8">Involved in mRNA degradation. Catalyzes the phosphorolysis of single-stranded polyribonucleotides processively in the 3'- to 5'-direction.</text>
</comment>
<dbReference type="Pfam" id="PF03726">
    <property type="entry name" value="PNPase"/>
    <property type="match status" value="1"/>
</dbReference>
<evidence type="ECO:0000256" key="4">
    <source>
        <dbReference type="ARBA" id="ARBA00022695"/>
    </source>
</evidence>
<dbReference type="InterPro" id="IPR015847">
    <property type="entry name" value="ExoRNase_PH_dom2"/>
</dbReference>
<evidence type="ECO:0000256" key="5">
    <source>
        <dbReference type="ARBA" id="ARBA00022723"/>
    </source>
</evidence>
<keyword evidence="4 8" id="KW-0548">Nucleotidyltransferase</keyword>
<gene>
    <name evidence="8" type="primary">pnp</name>
    <name evidence="10" type="ORF">P689_122291</name>
</gene>
<dbReference type="Proteomes" id="UP000054529">
    <property type="component" value="Unassembled WGS sequence"/>
</dbReference>
<evidence type="ECO:0000313" key="11">
    <source>
        <dbReference type="Proteomes" id="UP000054529"/>
    </source>
</evidence>
<evidence type="ECO:0000256" key="1">
    <source>
        <dbReference type="ARBA" id="ARBA00007404"/>
    </source>
</evidence>
<evidence type="ECO:0000259" key="9">
    <source>
        <dbReference type="PROSITE" id="PS50126"/>
    </source>
</evidence>
<dbReference type="Gene3D" id="3.30.230.70">
    <property type="entry name" value="GHMP Kinase, N-terminal domain"/>
    <property type="match status" value="2"/>
</dbReference>
<dbReference type="PROSITE" id="PS50084">
    <property type="entry name" value="KH_TYPE_1"/>
    <property type="match status" value="1"/>
</dbReference>
<name>A0A0C1V5X8_9ENTR</name>
<dbReference type="OrthoDB" id="9804305at2"/>
<dbReference type="RefSeq" id="WP_082018147.1">
    <property type="nucleotide sequence ID" value="NZ_AWXV01000004.1"/>
</dbReference>
<dbReference type="Pfam" id="PF00575">
    <property type="entry name" value="S1"/>
    <property type="match status" value="1"/>
</dbReference>
<dbReference type="NCBIfam" id="NF008805">
    <property type="entry name" value="PRK11824.1"/>
    <property type="match status" value="1"/>
</dbReference>
<dbReference type="Pfam" id="PF00013">
    <property type="entry name" value="KH_1"/>
    <property type="match status" value="1"/>
</dbReference>
<dbReference type="InterPro" id="IPR027408">
    <property type="entry name" value="PNPase/RNase_PH_dom_sf"/>
</dbReference>
<dbReference type="AlphaFoldDB" id="A0A0C1V5X8"/>
<dbReference type="InterPro" id="IPR020568">
    <property type="entry name" value="Ribosomal_Su5_D2-typ_SF"/>
</dbReference>
<dbReference type="HAMAP" id="MF_01595">
    <property type="entry name" value="PNPase"/>
    <property type="match status" value="1"/>
</dbReference>
<dbReference type="SMART" id="SM00322">
    <property type="entry name" value="KH"/>
    <property type="match status" value="1"/>
</dbReference>
<dbReference type="HOGENOM" id="CLU_004217_2_2_6"/>
<dbReference type="SUPFAM" id="SSF55666">
    <property type="entry name" value="Ribonuclease PH domain 2-like"/>
    <property type="match status" value="2"/>
</dbReference>
<dbReference type="InterPro" id="IPR036612">
    <property type="entry name" value="KH_dom_type_1_sf"/>
</dbReference>